<evidence type="ECO:0000256" key="2">
    <source>
        <dbReference type="ARBA" id="ARBA00007613"/>
    </source>
</evidence>
<keyword evidence="7" id="KW-0998">Cell outer membrane</keyword>
<gene>
    <name evidence="8" type="ORF">GJV76_01500</name>
</gene>
<dbReference type="PANTHER" id="PTHR30026">
    <property type="entry name" value="OUTER MEMBRANE PROTEIN TOLC"/>
    <property type="match status" value="1"/>
</dbReference>
<evidence type="ECO:0000313" key="8">
    <source>
        <dbReference type="EMBL" id="MTG96829.1"/>
    </source>
</evidence>
<dbReference type="Pfam" id="PF02321">
    <property type="entry name" value="OEP"/>
    <property type="match status" value="2"/>
</dbReference>
<dbReference type="Gene3D" id="1.20.1600.10">
    <property type="entry name" value="Outer membrane efflux proteins (OEP)"/>
    <property type="match status" value="1"/>
</dbReference>
<dbReference type="SUPFAM" id="SSF56954">
    <property type="entry name" value="Outer membrane efflux proteins (OEP)"/>
    <property type="match status" value="1"/>
</dbReference>
<keyword evidence="6" id="KW-0472">Membrane</keyword>
<dbReference type="InterPro" id="IPR051906">
    <property type="entry name" value="TolC-like"/>
</dbReference>
<dbReference type="GO" id="GO:0015562">
    <property type="term" value="F:efflux transmembrane transporter activity"/>
    <property type="evidence" value="ECO:0007669"/>
    <property type="project" value="InterPro"/>
</dbReference>
<keyword evidence="3" id="KW-0813">Transport</keyword>
<proteinExistence type="inferred from homology"/>
<dbReference type="GO" id="GO:1990281">
    <property type="term" value="C:efflux pump complex"/>
    <property type="evidence" value="ECO:0007669"/>
    <property type="project" value="TreeGrafter"/>
</dbReference>
<organism evidence="8 9">
    <name type="scientific">Myroides albus</name>
    <dbReference type="NCBI Taxonomy" id="2562892"/>
    <lineage>
        <taxon>Bacteria</taxon>
        <taxon>Pseudomonadati</taxon>
        <taxon>Bacteroidota</taxon>
        <taxon>Flavobacteriia</taxon>
        <taxon>Flavobacteriales</taxon>
        <taxon>Flavobacteriaceae</taxon>
        <taxon>Myroides</taxon>
    </lineage>
</organism>
<name>A0A6I3LBK0_9FLAO</name>
<accession>A0A6I3LBK0</accession>
<protein>
    <submittedName>
        <fullName evidence="8">TolC family protein</fullName>
    </submittedName>
</protein>
<comment type="caution">
    <text evidence="8">The sequence shown here is derived from an EMBL/GenBank/DDBJ whole genome shotgun (WGS) entry which is preliminary data.</text>
</comment>
<keyword evidence="5" id="KW-0812">Transmembrane</keyword>
<evidence type="ECO:0000256" key="6">
    <source>
        <dbReference type="ARBA" id="ARBA00023136"/>
    </source>
</evidence>
<comment type="similarity">
    <text evidence="2">Belongs to the outer membrane factor (OMF) (TC 1.B.17) family.</text>
</comment>
<dbReference type="AlphaFoldDB" id="A0A6I3LBK0"/>
<dbReference type="GO" id="GO:0015288">
    <property type="term" value="F:porin activity"/>
    <property type="evidence" value="ECO:0007669"/>
    <property type="project" value="TreeGrafter"/>
</dbReference>
<evidence type="ECO:0000256" key="3">
    <source>
        <dbReference type="ARBA" id="ARBA00022448"/>
    </source>
</evidence>
<dbReference type="GO" id="GO:0009279">
    <property type="term" value="C:cell outer membrane"/>
    <property type="evidence" value="ECO:0007669"/>
    <property type="project" value="UniProtKB-SubCell"/>
</dbReference>
<evidence type="ECO:0000256" key="5">
    <source>
        <dbReference type="ARBA" id="ARBA00022692"/>
    </source>
</evidence>
<keyword evidence="9" id="KW-1185">Reference proteome</keyword>
<comment type="subcellular location">
    <subcellularLocation>
        <location evidence="1">Cell outer membrane</location>
    </subcellularLocation>
</comment>
<dbReference type="Proteomes" id="UP000438760">
    <property type="component" value="Unassembled WGS sequence"/>
</dbReference>
<dbReference type="EMBL" id="WMJX01000002">
    <property type="protein sequence ID" value="MTG96829.1"/>
    <property type="molecule type" value="Genomic_DNA"/>
</dbReference>
<evidence type="ECO:0000313" key="9">
    <source>
        <dbReference type="Proteomes" id="UP000438760"/>
    </source>
</evidence>
<evidence type="ECO:0000256" key="1">
    <source>
        <dbReference type="ARBA" id="ARBA00004442"/>
    </source>
</evidence>
<sequence>MSSLLVYSQEKTWTLEECIDYAIKNNIQVKQYELEKEAAYLRRQLALGDFLPALDVSGQHRWTIADQPDLITNNLSSQTLQSTSLGLNVNVDIYKGLANHHKMVKARIDFLASEYKSQQMKENIALQVINSYLQIIFNKELVKTNSNQLEYDFSQEERTKDLVDAGVVPAGDLLEAKATVATSTQRLILSENELVMAKLSLAQLLQLESYSTFEVSDSNYEVENDEILAYTPDEIIERAFDALMNIKIAEANLDIADRNVKIARSAYHPTISGFYNFNSSATYADRVIGQRATGESTPIGFVNQTNQAVSSPKYQSVIGGPEAFFDQLSNNKNSVFGVSISIPVFNGFKVRNNLRLSRLAKEQVENEKEVAILELEQQVFRAYTDTKNALKNYEASVLTLESREKSLEYAKERYSVGLINIFELNQNQTLFVTAQSNMLKSKYDYIFKTRILEYYFGIPLFSN</sequence>
<reference evidence="8 9" key="1">
    <citation type="submission" date="2019-11" db="EMBL/GenBank/DDBJ databases">
        <title>Genome of Strain BIT-d1.</title>
        <authorList>
            <person name="Yang Y."/>
        </authorList>
    </citation>
    <scope>NUCLEOTIDE SEQUENCE [LARGE SCALE GENOMIC DNA]</scope>
    <source>
        <strain evidence="8 9">BIT-d1</strain>
    </source>
</reference>
<evidence type="ECO:0000256" key="4">
    <source>
        <dbReference type="ARBA" id="ARBA00022452"/>
    </source>
</evidence>
<dbReference type="InterPro" id="IPR003423">
    <property type="entry name" value="OMP_efflux"/>
</dbReference>
<keyword evidence="4" id="KW-1134">Transmembrane beta strand</keyword>
<dbReference type="PANTHER" id="PTHR30026:SF20">
    <property type="entry name" value="OUTER MEMBRANE PROTEIN TOLC"/>
    <property type="match status" value="1"/>
</dbReference>
<evidence type="ECO:0000256" key="7">
    <source>
        <dbReference type="ARBA" id="ARBA00023237"/>
    </source>
</evidence>
<dbReference type="OrthoDB" id="9811587at2"/>